<dbReference type="InterPro" id="IPR011990">
    <property type="entry name" value="TPR-like_helical_dom_sf"/>
</dbReference>
<dbReference type="RefSeq" id="WP_149998425.1">
    <property type="nucleotide sequence ID" value="NZ_VWMU01000321.1"/>
</dbReference>
<sequence length="560" mass="63790">AGCGDKYLDPYPWIVGSQEEVNDSDGEEGLGATDISVLEAELKGAIPEMINYLSKGHEYQYQRANSIDNYAGYWTTSQNNFTFGGPLPTLYTYPNNYLGGPRSNTVFIQAKNAIFHAEELGKPEWRAVALIIQAYVGHEVTDFYGCIPFNDWRKVKRTPPLTYEKGIDIYEQIFKDLDEAILILKKQQPDVTEWSKIEDSKHSLSRGDWKRWVKFANSIKLRMAMNIVKYDAAKAQLHAEAAVNDEIGVLTENDAYDIGYYYEDTAEDHPLYTISKSWMDVRLGASLENILKRYENPLLGIWFDKNAAPINTNTGSFSGIGENQDYIGIRQGIAMINKSNEQTGYGPFSASSNYFRTLPKNYFKRVEALFLKAEGALRGWNMGGTAKEFYEKGIRLAFAENNYNDEAFITEYLNKETVKIVDYQDPYSPGNSIKGRVTVGVKWNETDTDELKLEKIITQKYIANFPMGAEAWTNFRRTGYPRLFPVKLNNMKDVDSELQIRRIPLVEDENNKQEFQESMIPALGGPNTGGTRLFWDTETELRGEIIEDGSQWQIVIPVNF</sequence>
<dbReference type="EMBL" id="VWMU01000321">
    <property type="protein sequence ID" value="KAA3708248.1"/>
    <property type="molecule type" value="Genomic_DNA"/>
</dbReference>
<reference evidence="1" key="1">
    <citation type="journal article" date="2019" name="Nat. Med.">
        <title>A library of human gut bacterial isolates paired with longitudinal multiomics data enables mechanistic microbiome research.</title>
        <authorList>
            <person name="Poyet M."/>
            <person name="Groussin M."/>
            <person name="Gibbons S.M."/>
            <person name="Avila-Pacheco J."/>
            <person name="Jiang X."/>
            <person name="Kearney S.M."/>
            <person name="Perrotta A.R."/>
            <person name="Berdy B."/>
            <person name="Zhao S."/>
            <person name="Lieberman T.D."/>
            <person name="Swanson P.K."/>
            <person name="Smith M."/>
            <person name="Roesemann S."/>
            <person name="Alexander J.E."/>
            <person name="Rich S.A."/>
            <person name="Livny J."/>
            <person name="Vlamakis H."/>
            <person name="Clish C."/>
            <person name="Bullock K."/>
            <person name="Deik A."/>
            <person name="Scott J."/>
            <person name="Pierce K.A."/>
            <person name="Xavier R.J."/>
            <person name="Alm E.J."/>
        </authorList>
    </citation>
    <scope>NUCLEOTIDE SEQUENCE</scope>
    <source>
        <strain evidence="1">BIOML-A21</strain>
    </source>
</reference>
<gene>
    <name evidence="1" type="ORF">F3F94_19785</name>
</gene>
<dbReference type="Gene3D" id="1.25.40.390">
    <property type="match status" value="1"/>
</dbReference>
<keyword evidence="1" id="KW-0449">Lipoprotein</keyword>
<proteinExistence type="predicted"/>
<protein>
    <submittedName>
        <fullName evidence="1">SusD/RagB family nutrient-binding outer membrane lipoprotein</fullName>
    </submittedName>
</protein>
<feature type="non-terminal residue" evidence="1">
    <location>
        <position position="1"/>
    </location>
</feature>
<dbReference type="InterPro" id="IPR024302">
    <property type="entry name" value="SusD-like"/>
</dbReference>
<comment type="caution">
    <text evidence="1">The sequence shown here is derived from an EMBL/GenBank/DDBJ whole genome shotgun (WGS) entry which is preliminary data.</text>
</comment>
<organism evidence="1">
    <name type="scientific">Bacteroides salyersiae</name>
    <dbReference type="NCBI Taxonomy" id="291644"/>
    <lineage>
        <taxon>Bacteria</taxon>
        <taxon>Pseudomonadati</taxon>
        <taxon>Bacteroidota</taxon>
        <taxon>Bacteroidia</taxon>
        <taxon>Bacteroidales</taxon>
        <taxon>Bacteroidaceae</taxon>
        <taxon>Bacteroides</taxon>
    </lineage>
</organism>
<evidence type="ECO:0000313" key="1">
    <source>
        <dbReference type="EMBL" id="KAA3708248.1"/>
    </source>
</evidence>
<name>A0A641MDF0_9BACE</name>
<accession>A0A641MDF0</accession>
<dbReference type="Pfam" id="PF12741">
    <property type="entry name" value="SusD-like"/>
    <property type="match status" value="1"/>
</dbReference>
<dbReference type="AlphaFoldDB" id="A0A641MDF0"/>
<dbReference type="SUPFAM" id="SSF48452">
    <property type="entry name" value="TPR-like"/>
    <property type="match status" value="1"/>
</dbReference>